<evidence type="ECO:0000313" key="1">
    <source>
        <dbReference type="EMBL" id="KAJ8123820.1"/>
    </source>
</evidence>
<comment type="caution">
    <text evidence="1">The sequence shown here is derived from an EMBL/GenBank/DDBJ whole genome shotgun (WGS) entry which is preliminary data.</text>
</comment>
<dbReference type="EMBL" id="JAPESX010000037">
    <property type="protein sequence ID" value="KAJ8123820.1"/>
    <property type="molecule type" value="Genomic_DNA"/>
</dbReference>
<evidence type="ECO:0000313" key="2">
    <source>
        <dbReference type="Proteomes" id="UP001153334"/>
    </source>
</evidence>
<organism evidence="1 2">
    <name type="scientific">Nemania bipapillata</name>
    <dbReference type="NCBI Taxonomy" id="110536"/>
    <lineage>
        <taxon>Eukaryota</taxon>
        <taxon>Fungi</taxon>
        <taxon>Dikarya</taxon>
        <taxon>Ascomycota</taxon>
        <taxon>Pezizomycotina</taxon>
        <taxon>Sordariomycetes</taxon>
        <taxon>Xylariomycetidae</taxon>
        <taxon>Xylariales</taxon>
        <taxon>Xylariaceae</taxon>
        <taxon>Nemania</taxon>
    </lineage>
</organism>
<reference evidence="1" key="1">
    <citation type="submission" date="2022-11" db="EMBL/GenBank/DDBJ databases">
        <title>Genome Sequence of Nemania bipapillata.</title>
        <authorList>
            <person name="Buettner E."/>
        </authorList>
    </citation>
    <scope>NUCLEOTIDE SEQUENCE</scope>
    <source>
        <strain evidence="1">CP14</strain>
    </source>
</reference>
<gene>
    <name evidence="1" type="ORF">ONZ43_g315</name>
</gene>
<proteinExistence type="predicted"/>
<accession>A0ACC2J8V9</accession>
<keyword evidence="2" id="KW-1185">Reference proteome</keyword>
<protein>
    <submittedName>
        <fullName evidence="1">Uncharacterized protein</fullName>
    </submittedName>
</protein>
<sequence length="242" mass="26981">MLDGLNRVAVQSPPLRALALAGEIIENVPLGSAQTIGLTINAAAQLGTIALSKGATEVYLRKVNKEIFAPRGLKMEIAKLEAMARINGIPILDTAGKIRNDVKLLQPLLDAQEIQTVGATQRWLQALALWIEPLDLESLPPVNMDTNLWARIHASASERERKDTEKKILKDRTKALEKHQKAVEEAEEKRAKQLARLDKREQRVTDETISKDKEARAMTKVLWLIIKNLDEGSVLEEENGDY</sequence>
<dbReference type="Proteomes" id="UP001153334">
    <property type="component" value="Unassembled WGS sequence"/>
</dbReference>
<name>A0ACC2J8V9_9PEZI</name>